<comment type="similarity">
    <text evidence="1 5">Belongs to the peptidase S8 family.</text>
</comment>
<dbReference type="PROSITE" id="PS51892">
    <property type="entry name" value="SUBTILASE"/>
    <property type="match status" value="1"/>
</dbReference>
<accession>A0ABX1FH42</accession>
<keyword evidence="3 5" id="KW-0378">Hydrolase</keyword>
<name>A0ABX1FH42_9PSEU</name>
<dbReference type="Proteomes" id="UP001515943">
    <property type="component" value="Unassembled WGS sequence"/>
</dbReference>
<dbReference type="InterPro" id="IPR015500">
    <property type="entry name" value="Peptidase_S8_subtilisin-rel"/>
</dbReference>
<gene>
    <name evidence="7" type="ORF">FXN61_15185</name>
</gene>
<evidence type="ECO:0000256" key="1">
    <source>
        <dbReference type="ARBA" id="ARBA00011073"/>
    </source>
</evidence>
<feature type="domain" description="Peptidase S8/S53" evidence="6">
    <location>
        <begin position="177"/>
        <end position="421"/>
    </location>
</feature>
<dbReference type="PROSITE" id="PS00138">
    <property type="entry name" value="SUBTILASE_SER"/>
    <property type="match status" value="1"/>
</dbReference>
<dbReference type="SUPFAM" id="SSF52743">
    <property type="entry name" value="Subtilisin-like"/>
    <property type="match status" value="1"/>
</dbReference>
<proteinExistence type="inferred from homology"/>
<feature type="active site" description="Charge relay system" evidence="5">
    <location>
        <position position="217"/>
    </location>
</feature>
<feature type="active site" description="Charge relay system" evidence="5">
    <location>
        <position position="186"/>
    </location>
</feature>
<dbReference type="InterPro" id="IPR050131">
    <property type="entry name" value="Peptidase_S8_subtilisin-like"/>
</dbReference>
<dbReference type="InterPro" id="IPR023828">
    <property type="entry name" value="Peptidase_S8_Ser-AS"/>
</dbReference>
<dbReference type="PANTHER" id="PTHR43806">
    <property type="entry name" value="PEPTIDASE S8"/>
    <property type="match status" value="1"/>
</dbReference>
<evidence type="ECO:0000313" key="8">
    <source>
        <dbReference type="Proteomes" id="UP001515943"/>
    </source>
</evidence>
<evidence type="ECO:0000259" key="6">
    <source>
        <dbReference type="Pfam" id="PF00082"/>
    </source>
</evidence>
<evidence type="ECO:0000256" key="3">
    <source>
        <dbReference type="ARBA" id="ARBA00022801"/>
    </source>
</evidence>
<dbReference type="Pfam" id="PF00082">
    <property type="entry name" value="Peptidase_S8"/>
    <property type="match status" value="1"/>
</dbReference>
<evidence type="ECO:0000256" key="2">
    <source>
        <dbReference type="ARBA" id="ARBA00022670"/>
    </source>
</evidence>
<comment type="caution">
    <text evidence="7">The sequence shown here is derived from an EMBL/GenBank/DDBJ whole genome shotgun (WGS) entry which is preliminary data.</text>
</comment>
<dbReference type="PRINTS" id="PR00723">
    <property type="entry name" value="SUBTILISIN"/>
</dbReference>
<keyword evidence="4 5" id="KW-0720">Serine protease</keyword>
<protein>
    <submittedName>
        <fullName evidence="7">S8 family serine peptidase</fullName>
    </submittedName>
</protein>
<feature type="active site" description="Charge relay system" evidence="5">
    <location>
        <position position="385"/>
    </location>
</feature>
<evidence type="ECO:0000313" key="7">
    <source>
        <dbReference type="EMBL" id="NKE58100.1"/>
    </source>
</evidence>
<dbReference type="InterPro" id="IPR036852">
    <property type="entry name" value="Peptidase_S8/S53_dom_sf"/>
</dbReference>
<evidence type="ECO:0000256" key="5">
    <source>
        <dbReference type="PROSITE-ProRule" id="PRU01240"/>
    </source>
</evidence>
<dbReference type="InterPro" id="IPR000209">
    <property type="entry name" value="Peptidase_S8/S53_dom"/>
</dbReference>
<keyword evidence="8" id="KW-1185">Reference proteome</keyword>
<dbReference type="Gene3D" id="3.40.50.200">
    <property type="entry name" value="Peptidase S8/S53 domain"/>
    <property type="match status" value="1"/>
</dbReference>
<sequence length="1040" mass="109183">MLRGVAVGAVFVVFAGTVLVPTAGAERRPSPHQQPAALKSVTLVSGDRVAVQGDQVTVVPGAGREQVLFHQRRTKDGHVHVVPQDAVRLVRTGRVDKRLFDVTTLIEQGRDDGSRDTLPLIVDRDSRAPAKSTLATTWEGIKSSGSKVWLDGRVRLLDAESFEQVGAPAAWRLGLTGRGVTVAVLDGGIDAAHPDLQGKVLEAKDFTGSGVRDTFGHGTHVAATVAGDGAFGGVAKESRLLVGKVCERDTCDESAVLAAMEWAAPRAEVVNLSLGGGATDGTDPLSLAVNRLSEQHGTLFVVAAGNDGQPGTVSAPAAADAALAVGSVGKADRLSGFSGRGPRVGDWAVKPDVVAPGEDIGAARAAGTSMGQPIDAVHTRADGTSMAAPHVAGAAALLKQAHPRWSGRELKAALTGAATSIGRGVYEEGSGRLDVAKAVAGPVVATVSSLNFGLLAFPHVQLPPITKKLTYRNVSAQPVTVPISVDHAAIKAGAERITVPGNGSADVEVTLDPAKVAAGSGGARITAGSSAVAIGFTAEPEMHELTVTTIGRDGKPSDAEVSALELDSGESQDFAQPVNGVVKLRLLKGNYSVDALVHGDHEHTWASTGKISLDKPTAITIDARQGKEVGARLDRKVGRKYVGVDAVYQAGGSRVQTGVSTRSQDALFAVPVKAGSGYFNFGTFQIWGADGHEYFVASPHEGGIPVELTPRVRDRELYTEKVRYRAQGSPAIGSRSSTPFYVKGQSITFGVVFDLPVPQRRVEHFTGRPDVKWVMDFFQRPLSQPSLGFDGHIGAGRPVFVAGRSGERSWNSVAATTDLNLRGFHGLVRYGNNGYVQHWPFAPGDAGASDEFIFGGPYVQARTRLSTVDGKVLADSAGVFANFRDLPDEPTRYVLDVEAQRSPKWTPFAPKATTRFTFSSSKTDDQVYLPVPTLRITGPFDDLNRVPAACRVFPVDISVTPQTGSDGAAAVKSVTVQASTDDGTTWRSVPVVGAKTRWKALVGHPEGAEFVSLKVKAVDAAGNSVEQITIRAYGINRSLG</sequence>
<organism evidence="7 8">
    <name type="scientific">Lentzea indica</name>
    <dbReference type="NCBI Taxonomy" id="2604800"/>
    <lineage>
        <taxon>Bacteria</taxon>
        <taxon>Bacillati</taxon>
        <taxon>Actinomycetota</taxon>
        <taxon>Actinomycetes</taxon>
        <taxon>Pseudonocardiales</taxon>
        <taxon>Pseudonocardiaceae</taxon>
        <taxon>Lentzea</taxon>
    </lineage>
</organism>
<keyword evidence="2 5" id="KW-0645">Protease</keyword>
<reference evidence="7 8" key="1">
    <citation type="submission" date="2019-08" db="EMBL/GenBank/DDBJ databases">
        <title>Lentzea from Indian Himalayas.</title>
        <authorList>
            <person name="Mandal S."/>
            <person name="Mallick Gupta A."/>
            <person name="Maiti P.K."/>
            <person name="Sarkar J."/>
            <person name="Mandal S."/>
        </authorList>
    </citation>
    <scope>NUCLEOTIDE SEQUENCE [LARGE SCALE GENOMIC DNA]</scope>
    <source>
        <strain evidence="7 8">PSKA42</strain>
    </source>
</reference>
<evidence type="ECO:0000256" key="4">
    <source>
        <dbReference type="ARBA" id="ARBA00022825"/>
    </source>
</evidence>
<dbReference type="PANTHER" id="PTHR43806:SF11">
    <property type="entry name" value="CEREVISIN-RELATED"/>
    <property type="match status" value="1"/>
</dbReference>
<dbReference type="EMBL" id="VSRL01000045">
    <property type="protein sequence ID" value="NKE58100.1"/>
    <property type="molecule type" value="Genomic_DNA"/>
</dbReference>